<accession>A0A1F4RJI4</accession>
<proteinExistence type="predicted"/>
<protein>
    <submittedName>
        <fullName evidence="1">Uncharacterized protein</fullName>
    </submittedName>
</protein>
<organism evidence="1 2">
    <name type="scientific">candidate division WOR-1 bacterium RIFCSPLOWO2_12_FULL_45_9</name>
    <dbReference type="NCBI Taxonomy" id="1802568"/>
    <lineage>
        <taxon>Bacteria</taxon>
        <taxon>Bacillati</taxon>
        <taxon>Saganbacteria</taxon>
    </lineage>
</organism>
<evidence type="ECO:0000313" key="2">
    <source>
        <dbReference type="Proteomes" id="UP000179095"/>
    </source>
</evidence>
<reference evidence="1 2" key="1">
    <citation type="journal article" date="2016" name="Nat. Commun.">
        <title>Thousands of microbial genomes shed light on interconnected biogeochemical processes in an aquifer system.</title>
        <authorList>
            <person name="Anantharaman K."/>
            <person name="Brown C.T."/>
            <person name="Hug L.A."/>
            <person name="Sharon I."/>
            <person name="Castelle C.J."/>
            <person name="Probst A.J."/>
            <person name="Thomas B.C."/>
            <person name="Singh A."/>
            <person name="Wilkins M.J."/>
            <person name="Karaoz U."/>
            <person name="Brodie E.L."/>
            <person name="Williams K.H."/>
            <person name="Hubbard S.S."/>
            <person name="Banfield J.F."/>
        </authorList>
    </citation>
    <scope>NUCLEOTIDE SEQUENCE [LARGE SCALE GENOMIC DNA]</scope>
</reference>
<name>A0A1F4RJI4_UNCSA</name>
<gene>
    <name evidence="1" type="ORF">A3F86_03620</name>
</gene>
<comment type="caution">
    <text evidence="1">The sequence shown here is derived from an EMBL/GenBank/DDBJ whole genome shotgun (WGS) entry which is preliminary data.</text>
</comment>
<dbReference type="EMBL" id="METQ01000057">
    <property type="protein sequence ID" value="OGC08345.1"/>
    <property type="molecule type" value="Genomic_DNA"/>
</dbReference>
<dbReference type="STRING" id="1802568.A3F86_03620"/>
<dbReference type="Proteomes" id="UP000179095">
    <property type="component" value="Unassembled WGS sequence"/>
</dbReference>
<evidence type="ECO:0000313" key="1">
    <source>
        <dbReference type="EMBL" id="OGC08345.1"/>
    </source>
</evidence>
<sequence length="86" mass="9846">MAGQTYKTFSLKFNGSVFSANYGPYEVILWNDSDNDGTFDEYEPREHAQKMIDHQSFGTRVHWSGGGDELVNSQTDFDIKFYGDSF</sequence>
<dbReference type="AlphaFoldDB" id="A0A1F4RJI4"/>